<name>A0A512HY74_9ACTN</name>
<dbReference type="EMBL" id="BJZQ01000018">
    <property type="protein sequence ID" value="GEO90395.1"/>
    <property type="molecule type" value="Genomic_DNA"/>
</dbReference>
<organism evidence="2 3">
    <name type="scientific">Aeromicrobium flavum</name>
    <dbReference type="NCBI Taxonomy" id="416568"/>
    <lineage>
        <taxon>Bacteria</taxon>
        <taxon>Bacillati</taxon>
        <taxon>Actinomycetota</taxon>
        <taxon>Actinomycetes</taxon>
        <taxon>Propionibacteriales</taxon>
        <taxon>Nocardioidaceae</taxon>
        <taxon>Aeromicrobium</taxon>
    </lineage>
</organism>
<keyword evidence="3" id="KW-1185">Reference proteome</keyword>
<dbReference type="Pfam" id="PF04168">
    <property type="entry name" value="Alpha-E"/>
    <property type="match status" value="1"/>
</dbReference>
<comment type="caution">
    <text evidence="2">The sequence shown here is derived from an EMBL/GenBank/DDBJ whole genome shotgun (WGS) entry which is preliminary data.</text>
</comment>
<dbReference type="PANTHER" id="PTHR34595:SF7">
    <property type="entry name" value="SLL1039 PROTEIN"/>
    <property type="match status" value="1"/>
</dbReference>
<dbReference type="PANTHER" id="PTHR34595">
    <property type="entry name" value="BLR5612 PROTEIN"/>
    <property type="match status" value="1"/>
</dbReference>
<dbReference type="RefSeq" id="WP_146828302.1">
    <property type="nucleotide sequence ID" value="NZ_BAAAYQ010000001.1"/>
</dbReference>
<evidence type="ECO:0000259" key="1">
    <source>
        <dbReference type="Pfam" id="PF04168"/>
    </source>
</evidence>
<sequence length="310" mass="34820">MLSRIGESLFWIGRYLERADDTARLLDVQMQMLVEDPATDEVTSCQQLFAVMGIDDFGGVPNRWSMLDLLAYDQKSPTSIAAVIGSMREAARSARETLSTDVWSAINTTWQGVPAATSMRPVEMFNWVRRRTAMISGSADDSMPRDQGWYFYVLGRNIERADMTARLLSTAASAGGSGSGVAWQNTLRACGGYESFLRTYRGIERDSAAAEYLLLDRWFPRSLVSSLTEAERALTRLDVAGRRAGFSDEALRLLGRARTEIEYRPLNELLETMPFEMERLQRACAAASDAITARYFAQEDWHMWTGRVSL</sequence>
<reference evidence="2 3" key="1">
    <citation type="submission" date="2019-07" db="EMBL/GenBank/DDBJ databases">
        <title>Whole genome shotgun sequence of Aeromicrobium flavum NBRC 107625.</title>
        <authorList>
            <person name="Hosoyama A."/>
            <person name="Uohara A."/>
            <person name="Ohji S."/>
            <person name="Ichikawa N."/>
        </authorList>
    </citation>
    <scope>NUCLEOTIDE SEQUENCE [LARGE SCALE GENOMIC DNA]</scope>
    <source>
        <strain evidence="2 3">NBRC 107625</strain>
    </source>
</reference>
<evidence type="ECO:0000313" key="3">
    <source>
        <dbReference type="Proteomes" id="UP000321769"/>
    </source>
</evidence>
<gene>
    <name evidence="2" type="ORF">AFL01nite_27220</name>
</gene>
<dbReference type="AlphaFoldDB" id="A0A512HY74"/>
<dbReference type="InterPro" id="IPR007296">
    <property type="entry name" value="DUF403"/>
</dbReference>
<dbReference type="Proteomes" id="UP000321769">
    <property type="component" value="Unassembled WGS sequence"/>
</dbReference>
<dbReference type="OrthoDB" id="9803532at2"/>
<protein>
    <recommendedName>
        <fullName evidence="1">DUF403 domain-containing protein</fullName>
    </recommendedName>
</protein>
<evidence type="ECO:0000313" key="2">
    <source>
        <dbReference type="EMBL" id="GEO90395.1"/>
    </source>
</evidence>
<dbReference type="InterPro" id="IPR051680">
    <property type="entry name" value="ATP-dep_Glu-Cys_Ligase-2"/>
</dbReference>
<accession>A0A512HY74</accession>
<proteinExistence type="predicted"/>
<feature type="domain" description="DUF403" evidence="1">
    <location>
        <begin position="1"/>
        <end position="296"/>
    </location>
</feature>